<name>A0AAV9XRQ3_9PEZI</name>
<accession>A0AAV9XRQ3</accession>
<keyword evidence="1" id="KW-0732">Signal</keyword>
<protein>
    <submittedName>
        <fullName evidence="2">Uncharacterized protein</fullName>
    </submittedName>
</protein>
<evidence type="ECO:0000313" key="2">
    <source>
        <dbReference type="EMBL" id="KAK6544636.1"/>
    </source>
</evidence>
<dbReference type="InterPro" id="IPR021476">
    <property type="entry name" value="Egh16-like"/>
</dbReference>
<keyword evidence="3" id="KW-1185">Reference proteome</keyword>
<dbReference type="Pfam" id="PF11327">
    <property type="entry name" value="Egh16-like"/>
    <property type="match status" value="1"/>
</dbReference>
<feature type="signal peptide" evidence="1">
    <location>
        <begin position="1"/>
        <end position="21"/>
    </location>
</feature>
<dbReference type="AlphaFoldDB" id="A0AAV9XRQ3"/>
<comment type="caution">
    <text evidence="2">The sequence shown here is derived from an EMBL/GenBank/DDBJ whole genome shotgun (WGS) entry which is preliminary data.</text>
</comment>
<sequence>MRTISAFASSLLLFSPTYVYGQVVFLSAQGRSASGVPMGPIGSSLGLDLSNFLGNPVSFPPTQQAVSSWEGAGSTQSGPININSAMNTLLTGNQVAQGTPGGQMMMVAQPINGDPNAPFICAIDQTAEAQVGSWTSVDVSAQAQTRRRGVVTTPFPLVVNLPEDMECTGSFPGYKSKKVCLIRCQNFQINGPSGGVMPFEQLRTRRRPTF</sequence>
<proteinExistence type="predicted"/>
<feature type="chain" id="PRO_5044001632" evidence="1">
    <location>
        <begin position="22"/>
        <end position="210"/>
    </location>
</feature>
<dbReference type="PANTHER" id="PTHR34618:SF1">
    <property type="entry name" value="SECRETED PROTEIN"/>
    <property type="match status" value="1"/>
</dbReference>
<organism evidence="2 3">
    <name type="scientific">Orbilia ellipsospora</name>
    <dbReference type="NCBI Taxonomy" id="2528407"/>
    <lineage>
        <taxon>Eukaryota</taxon>
        <taxon>Fungi</taxon>
        <taxon>Dikarya</taxon>
        <taxon>Ascomycota</taxon>
        <taxon>Pezizomycotina</taxon>
        <taxon>Orbiliomycetes</taxon>
        <taxon>Orbiliales</taxon>
        <taxon>Orbiliaceae</taxon>
        <taxon>Orbilia</taxon>
    </lineage>
</organism>
<evidence type="ECO:0000313" key="3">
    <source>
        <dbReference type="Proteomes" id="UP001365542"/>
    </source>
</evidence>
<dbReference type="PANTHER" id="PTHR34618">
    <property type="entry name" value="SURFACE PROTEIN MAS1, PUTATIVE-RELATED"/>
    <property type="match status" value="1"/>
</dbReference>
<reference evidence="2 3" key="1">
    <citation type="submission" date="2019-10" db="EMBL/GenBank/DDBJ databases">
        <authorList>
            <person name="Palmer J.M."/>
        </authorList>
    </citation>
    <scope>NUCLEOTIDE SEQUENCE [LARGE SCALE GENOMIC DNA]</scope>
    <source>
        <strain evidence="2 3">TWF694</strain>
    </source>
</reference>
<evidence type="ECO:0000256" key="1">
    <source>
        <dbReference type="SAM" id="SignalP"/>
    </source>
</evidence>
<dbReference type="EMBL" id="JAVHJO010000001">
    <property type="protein sequence ID" value="KAK6544636.1"/>
    <property type="molecule type" value="Genomic_DNA"/>
</dbReference>
<dbReference type="Proteomes" id="UP001365542">
    <property type="component" value="Unassembled WGS sequence"/>
</dbReference>
<gene>
    <name evidence="2" type="ORF">TWF694_001325</name>
</gene>